<dbReference type="EC" id="2.7.1.25" evidence="5 14"/>
<sequence length="212" mass="23734">MTDNKSPYQKRENSAAAEVVWHKQLVSPARRAEIKNQKAACIWITGLSGSGKSTIANLLEHKLNADGYHTMLLDGDNVRHGLCKDLKMSDDDRTENIRRVAEVAKLMTDAGLIVITAFISPFRDDRKIARELFESGRFVEVFVNTPLEVCKERDPKGLYKKAIAGEIKDFTGISSPYEKPDNPEITLDCASKPAKETTEILYKLLKCTHIAL</sequence>
<evidence type="ECO:0000256" key="6">
    <source>
        <dbReference type="ARBA" id="ARBA00018163"/>
    </source>
</evidence>
<dbReference type="HAMAP" id="MF_00065">
    <property type="entry name" value="Adenylyl_sulf_kinase"/>
    <property type="match status" value="1"/>
</dbReference>
<dbReference type="InterPro" id="IPR027417">
    <property type="entry name" value="P-loop_NTPase"/>
</dbReference>
<dbReference type="GO" id="GO:0000103">
    <property type="term" value="P:sulfate assimilation"/>
    <property type="evidence" value="ECO:0007669"/>
    <property type="project" value="UniProtKB-UniRule"/>
</dbReference>
<evidence type="ECO:0000256" key="9">
    <source>
        <dbReference type="ARBA" id="ARBA00022777"/>
    </source>
</evidence>
<proteinExistence type="inferred from homology"/>
<gene>
    <name evidence="14" type="primary">cysC</name>
    <name evidence="17" type="ORF">FHS30_001539</name>
</gene>
<evidence type="ECO:0000256" key="12">
    <source>
        <dbReference type="ARBA" id="ARBA00031393"/>
    </source>
</evidence>
<evidence type="ECO:0000313" key="17">
    <source>
        <dbReference type="EMBL" id="MBB3168355.1"/>
    </source>
</evidence>
<comment type="similarity">
    <text evidence="4 14 15">Belongs to the APS kinase family.</text>
</comment>
<comment type="pathway">
    <text evidence="3 14 15">Sulfur metabolism; hydrogen sulfide biosynthesis; sulfite from sulfate: step 2/3.</text>
</comment>
<dbReference type="AlphaFoldDB" id="A0A839USK1"/>
<dbReference type="GO" id="GO:0005524">
    <property type="term" value="F:ATP binding"/>
    <property type="evidence" value="ECO:0007669"/>
    <property type="project" value="UniProtKB-UniRule"/>
</dbReference>
<keyword evidence="8 14" id="KW-0547">Nucleotide-binding</keyword>
<dbReference type="GO" id="GO:0070814">
    <property type="term" value="P:hydrogen sulfide biosynthetic process"/>
    <property type="evidence" value="ECO:0007669"/>
    <property type="project" value="UniProtKB-UniRule"/>
</dbReference>
<comment type="caution">
    <text evidence="17">The sequence shown here is derived from an EMBL/GenBank/DDBJ whole genome shotgun (WGS) entry which is preliminary data.</text>
</comment>
<keyword evidence="10 14" id="KW-0067">ATP-binding</keyword>
<evidence type="ECO:0000256" key="14">
    <source>
        <dbReference type="HAMAP-Rule" id="MF_00065"/>
    </source>
</evidence>
<evidence type="ECO:0000256" key="15">
    <source>
        <dbReference type="RuleBase" id="RU004347"/>
    </source>
</evidence>
<dbReference type="InterPro" id="IPR002891">
    <property type="entry name" value="APS"/>
</dbReference>
<protein>
    <recommendedName>
        <fullName evidence="6 14">Adenylyl-sulfate kinase</fullName>
        <ecNumber evidence="5 14">2.7.1.25</ecNumber>
    </recommendedName>
    <alternativeName>
        <fullName evidence="12 14">APS kinase</fullName>
    </alternativeName>
    <alternativeName>
        <fullName evidence="13 14">ATP adenosine-5'-phosphosulfate 3'-phosphotransferase</fullName>
    </alternativeName>
    <alternativeName>
        <fullName evidence="11 14">Adenosine-5'-phosphosulfate kinase</fullName>
    </alternativeName>
</protein>
<dbReference type="PANTHER" id="PTHR11055:SF63">
    <property type="entry name" value="ADENYLYL-SULFATE KINASE 1, CHLOROPLASTIC"/>
    <property type="match status" value="1"/>
</dbReference>
<feature type="binding site" evidence="14">
    <location>
        <begin position="46"/>
        <end position="53"/>
    </location>
    <ligand>
        <name>ATP</name>
        <dbReference type="ChEBI" id="CHEBI:30616"/>
    </ligand>
</feature>
<dbReference type="NCBIfam" id="TIGR00455">
    <property type="entry name" value="apsK"/>
    <property type="match status" value="1"/>
</dbReference>
<dbReference type="GO" id="GO:0004020">
    <property type="term" value="F:adenylylsulfate kinase activity"/>
    <property type="evidence" value="ECO:0007669"/>
    <property type="project" value="UniProtKB-UniRule"/>
</dbReference>
<evidence type="ECO:0000259" key="16">
    <source>
        <dbReference type="Pfam" id="PF01583"/>
    </source>
</evidence>
<keyword evidence="7 14" id="KW-0808">Transferase</keyword>
<evidence type="ECO:0000256" key="7">
    <source>
        <dbReference type="ARBA" id="ARBA00022679"/>
    </source>
</evidence>
<dbReference type="Gene3D" id="3.40.50.300">
    <property type="entry name" value="P-loop containing nucleotide triphosphate hydrolases"/>
    <property type="match status" value="1"/>
</dbReference>
<keyword evidence="14" id="KW-0597">Phosphoprotein</keyword>
<dbReference type="UniPathway" id="UPA00140">
    <property type="reaction ID" value="UER00205"/>
</dbReference>
<evidence type="ECO:0000256" key="10">
    <source>
        <dbReference type="ARBA" id="ARBA00022840"/>
    </source>
</evidence>
<dbReference type="Pfam" id="PF01583">
    <property type="entry name" value="APS_kinase"/>
    <property type="match status" value="1"/>
</dbReference>
<feature type="domain" description="APS kinase" evidence="16">
    <location>
        <begin position="39"/>
        <end position="188"/>
    </location>
</feature>
<evidence type="ECO:0000313" key="18">
    <source>
        <dbReference type="Proteomes" id="UP000559987"/>
    </source>
</evidence>
<reference evidence="17 18" key="1">
    <citation type="submission" date="2020-08" db="EMBL/GenBank/DDBJ databases">
        <title>Genomic Encyclopedia of Type Strains, Phase III (KMG-III): the genomes of soil and plant-associated and newly described type strains.</title>
        <authorList>
            <person name="Whitman W."/>
        </authorList>
    </citation>
    <scope>NUCLEOTIDE SEQUENCE [LARGE SCALE GENOMIC DNA]</scope>
    <source>
        <strain evidence="17 18">CECT 8571</strain>
    </source>
</reference>
<evidence type="ECO:0000256" key="2">
    <source>
        <dbReference type="ARBA" id="ARBA00002632"/>
    </source>
</evidence>
<organism evidence="17 18">
    <name type="scientific">Simiduia aestuariiviva</name>
    <dbReference type="NCBI Taxonomy" id="1510459"/>
    <lineage>
        <taxon>Bacteria</taxon>
        <taxon>Pseudomonadati</taxon>
        <taxon>Pseudomonadota</taxon>
        <taxon>Gammaproteobacteria</taxon>
        <taxon>Cellvibrionales</taxon>
        <taxon>Cellvibrionaceae</taxon>
        <taxon>Simiduia</taxon>
    </lineage>
</organism>
<dbReference type="FunFam" id="3.40.50.300:FF:000212">
    <property type="entry name" value="Adenylyl-sulfate kinase"/>
    <property type="match status" value="1"/>
</dbReference>
<evidence type="ECO:0000256" key="3">
    <source>
        <dbReference type="ARBA" id="ARBA00004806"/>
    </source>
</evidence>
<dbReference type="PANTHER" id="PTHR11055">
    <property type="entry name" value="BIFUNCTIONAL 3'-PHOSPHOADENOSINE 5'-PHOSPHOSULFATE SYNTHASE"/>
    <property type="match status" value="1"/>
</dbReference>
<dbReference type="InterPro" id="IPR059117">
    <property type="entry name" value="APS_kinase_dom"/>
</dbReference>
<evidence type="ECO:0000256" key="4">
    <source>
        <dbReference type="ARBA" id="ARBA00007008"/>
    </source>
</evidence>
<comment type="catalytic activity">
    <reaction evidence="1 14 15">
        <text>adenosine 5'-phosphosulfate + ATP = 3'-phosphoadenylyl sulfate + ADP + H(+)</text>
        <dbReference type="Rhea" id="RHEA:24152"/>
        <dbReference type="ChEBI" id="CHEBI:15378"/>
        <dbReference type="ChEBI" id="CHEBI:30616"/>
        <dbReference type="ChEBI" id="CHEBI:58243"/>
        <dbReference type="ChEBI" id="CHEBI:58339"/>
        <dbReference type="ChEBI" id="CHEBI:456216"/>
        <dbReference type="EC" id="2.7.1.25"/>
    </reaction>
</comment>
<dbReference type="CDD" id="cd02027">
    <property type="entry name" value="APSK"/>
    <property type="match status" value="1"/>
</dbReference>
<evidence type="ECO:0000256" key="1">
    <source>
        <dbReference type="ARBA" id="ARBA00001823"/>
    </source>
</evidence>
<feature type="active site" description="Phosphoserine intermediate" evidence="14">
    <location>
        <position position="120"/>
    </location>
</feature>
<evidence type="ECO:0000256" key="11">
    <source>
        <dbReference type="ARBA" id="ARBA00029724"/>
    </source>
</evidence>
<evidence type="ECO:0000256" key="13">
    <source>
        <dbReference type="ARBA" id="ARBA00031464"/>
    </source>
</evidence>
<keyword evidence="18" id="KW-1185">Reference proteome</keyword>
<comment type="function">
    <text evidence="2 14 15">Catalyzes the synthesis of activated sulfate.</text>
</comment>
<dbReference type="RefSeq" id="WP_183909841.1">
    <property type="nucleotide sequence ID" value="NZ_JACHXZ010000002.1"/>
</dbReference>
<name>A0A839USK1_9GAMM</name>
<dbReference type="NCBIfam" id="NF003013">
    <property type="entry name" value="PRK03846.1"/>
    <property type="match status" value="1"/>
</dbReference>
<keyword evidence="9 14" id="KW-0418">Kinase</keyword>
<dbReference type="SUPFAM" id="SSF52540">
    <property type="entry name" value="P-loop containing nucleoside triphosphate hydrolases"/>
    <property type="match status" value="1"/>
</dbReference>
<accession>A0A839USK1</accession>
<dbReference type="EMBL" id="JACHXZ010000002">
    <property type="protein sequence ID" value="MBB3168355.1"/>
    <property type="molecule type" value="Genomic_DNA"/>
</dbReference>
<dbReference type="Proteomes" id="UP000559987">
    <property type="component" value="Unassembled WGS sequence"/>
</dbReference>
<evidence type="ECO:0000256" key="8">
    <source>
        <dbReference type="ARBA" id="ARBA00022741"/>
    </source>
</evidence>
<evidence type="ECO:0000256" key="5">
    <source>
        <dbReference type="ARBA" id="ARBA00012121"/>
    </source>
</evidence>